<dbReference type="InterPro" id="IPR021295">
    <property type="entry name" value="DUF2867"/>
</dbReference>
<dbReference type="Gene3D" id="3.40.50.720">
    <property type="entry name" value="NAD(P)-binding Rossmann-like Domain"/>
    <property type="match status" value="1"/>
</dbReference>
<evidence type="ECO:0000313" key="4">
    <source>
        <dbReference type="Proteomes" id="UP000243799"/>
    </source>
</evidence>
<evidence type="ECO:0000256" key="1">
    <source>
        <dbReference type="SAM" id="MobiDB-lite"/>
    </source>
</evidence>
<accession>A0A1I0Z2G2</accession>
<name>A0A1I0Z2G2_9PSEU</name>
<proteinExistence type="predicted"/>
<keyword evidence="4" id="KW-1185">Reference proteome</keyword>
<dbReference type="InterPro" id="IPR016040">
    <property type="entry name" value="NAD(P)-bd_dom"/>
</dbReference>
<dbReference type="STRING" id="490629.SAMN05216266_10662"/>
<dbReference type="InterPro" id="IPR036291">
    <property type="entry name" value="NAD(P)-bd_dom_sf"/>
</dbReference>
<dbReference type="EMBL" id="FOKG01000006">
    <property type="protein sequence ID" value="SFB19814.1"/>
    <property type="molecule type" value="Genomic_DNA"/>
</dbReference>
<protein>
    <submittedName>
        <fullName evidence="3">Uncharacterized conserved protein YbjT, contains NAD(P)-binding and DUF2867 domains</fullName>
    </submittedName>
</protein>
<dbReference type="InterPro" id="IPR051207">
    <property type="entry name" value="ComplexI_NDUFA9_subunit"/>
</dbReference>
<dbReference type="PANTHER" id="PTHR12126">
    <property type="entry name" value="NADH-UBIQUINONE OXIDOREDUCTASE 39 KDA SUBUNIT-RELATED"/>
    <property type="match status" value="1"/>
</dbReference>
<dbReference type="OrthoDB" id="9774199at2"/>
<evidence type="ECO:0000313" key="3">
    <source>
        <dbReference type="EMBL" id="SFB19814.1"/>
    </source>
</evidence>
<dbReference type="SUPFAM" id="SSF51735">
    <property type="entry name" value="NAD(P)-binding Rossmann-fold domains"/>
    <property type="match status" value="1"/>
</dbReference>
<organism evidence="3 4">
    <name type="scientific">Amycolatopsis marina</name>
    <dbReference type="NCBI Taxonomy" id="490629"/>
    <lineage>
        <taxon>Bacteria</taxon>
        <taxon>Bacillati</taxon>
        <taxon>Actinomycetota</taxon>
        <taxon>Actinomycetes</taxon>
        <taxon>Pseudonocardiales</taxon>
        <taxon>Pseudonocardiaceae</taxon>
        <taxon>Amycolatopsis</taxon>
    </lineage>
</organism>
<feature type="region of interest" description="Disordered" evidence="1">
    <location>
        <begin position="458"/>
        <end position="491"/>
    </location>
</feature>
<reference evidence="4" key="1">
    <citation type="submission" date="2016-10" db="EMBL/GenBank/DDBJ databases">
        <authorList>
            <person name="Varghese N."/>
            <person name="Submissions S."/>
        </authorList>
    </citation>
    <scope>NUCLEOTIDE SEQUENCE [LARGE SCALE GENOMIC DNA]</scope>
    <source>
        <strain evidence="4">CGMCC 4.3568</strain>
    </source>
</reference>
<evidence type="ECO:0000259" key="2">
    <source>
        <dbReference type="Pfam" id="PF13460"/>
    </source>
</evidence>
<dbReference type="Pfam" id="PF13460">
    <property type="entry name" value="NAD_binding_10"/>
    <property type="match status" value="1"/>
</dbReference>
<dbReference type="PANTHER" id="PTHR12126:SF11">
    <property type="entry name" value="NADH DEHYDROGENASE [UBIQUINONE] 1 ALPHA SUBCOMPLEX SUBUNIT 9, MITOCHONDRIAL"/>
    <property type="match status" value="1"/>
</dbReference>
<gene>
    <name evidence="3" type="ORF">SAMN05216266_10662</name>
</gene>
<dbReference type="GO" id="GO:0044877">
    <property type="term" value="F:protein-containing complex binding"/>
    <property type="evidence" value="ECO:0007669"/>
    <property type="project" value="TreeGrafter"/>
</dbReference>
<dbReference type="AlphaFoldDB" id="A0A1I0Z2G2"/>
<dbReference type="Proteomes" id="UP000243799">
    <property type="component" value="Unassembled WGS sequence"/>
</dbReference>
<dbReference type="SUPFAM" id="SSF55961">
    <property type="entry name" value="Bet v1-like"/>
    <property type="match status" value="1"/>
</dbReference>
<dbReference type="Pfam" id="PF11066">
    <property type="entry name" value="DUF2867"/>
    <property type="match status" value="1"/>
</dbReference>
<dbReference type="RefSeq" id="WP_091672822.1">
    <property type="nucleotide sequence ID" value="NZ_FOKG01000006.1"/>
</dbReference>
<feature type="domain" description="NAD(P)-binding" evidence="2">
    <location>
        <begin position="8"/>
        <end position="112"/>
    </location>
</feature>
<sequence length="491" mass="52554">MSWCVVLGARGYLGSLLVPALVRRGHRVTAVTRTPDARLSALYGADVVLADATDEIAVRDAVTGADVVYYLVHSMGVANFAELDRTAAAVVARAAGEANVRQLVYVGGPRPNDGRAVSAHLASRAEVGDILGRGPVPALRLQASMIIGAGSASFELLRRFTVHSPLVPFPSWMNRRSAPVAVSDVLHYLVAAAECAHPVDGVFDLAGPEELSYFRLVQRCARVAGLRTRLPVPAPFWSHELAGRVAGVCTPVPAAVATVLFCSLDHDLAASARPIADVLPPPADGPLSVDKAIRRATTAIGPRRTGESDRSYVDERVLSCAASADDVWRVIIGLGGKQGWHTIPLVWAARGALDHFLGGVGLYRGRAAELEPGDVVDFWTVLARDDDQRHLVLRADLRMPGETVLELTAIPEGGRSRYRQRMVFTPDGVAGRVYWRLQKPLHDLVFAVMGRGITSSAARAGTSARIPRREGVVSELRPAGTARPRPPRPAD</sequence>